<dbReference type="EMBL" id="CP089291">
    <property type="protein sequence ID" value="UOF88645.1"/>
    <property type="molecule type" value="Genomic_DNA"/>
</dbReference>
<proteinExistence type="predicted"/>
<dbReference type="InterPro" id="IPR008920">
    <property type="entry name" value="TF_FadR/GntR_C"/>
</dbReference>
<dbReference type="Gene3D" id="1.20.120.530">
    <property type="entry name" value="GntR ligand-binding domain-like"/>
    <property type="match status" value="1"/>
</dbReference>
<evidence type="ECO:0000313" key="6">
    <source>
        <dbReference type="Proteomes" id="UP000830167"/>
    </source>
</evidence>
<evidence type="ECO:0000313" key="5">
    <source>
        <dbReference type="EMBL" id="UOF88645.1"/>
    </source>
</evidence>
<dbReference type="SMART" id="SM00345">
    <property type="entry name" value="HTH_GNTR"/>
    <property type="match status" value="1"/>
</dbReference>
<keyword evidence="2" id="KW-0238">DNA-binding</keyword>
<dbReference type="Pfam" id="PF07729">
    <property type="entry name" value="FCD"/>
    <property type="match status" value="1"/>
</dbReference>
<evidence type="ECO:0000259" key="4">
    <source>
        <dbReference type="PROSITE" id="PS50949"/>
    </source>
</evidence>
<dbReference type="InterPro" id="IPR036390">
    <property type="entry name" value="WH_DNA-bd_sf"/>
</dbReference>
<dbReference type="Proteomes" id="UP000830167">
    <property type="component" value="Chromosome"/>
</dbReference>
<dbReference type="SUPFAM" id="SSF48008">
    <property type="entry name" value="GntR ligand-binding domain-like"/>
    <property type="match status" value="1"/>
</dbReference>
<evidence type="ECO:0000256" key="2">
    <source>
        <dbReference type="ARBA" id="ARBA00023125"/>
    </source>
</evidence>
<dbReference type="Gene3D" id="1.10.10.10">
    <property type="entry name" value="Winged helix-like DNA-binding domain superfamily/Winged helix DNA-binding domain"/>
    <property type="match status" value="1"/>
</dbReference>
<keyword evidence="1" id="KW-0805">Transcription regulation</keyword>
<dbReference type="RefSeq" id="WP_347435321.1">
    <property type="nucleotide sequence ID" value="NZ_CP089291.1"/>
</dbReference>
<dbReference type="InterPro" id="IPR000524">
    <property type="entry name" value="Tscrpt_reg_HTH_GntR"/>
</dbReference>
<dbReference type="SMART" id="SM00895">
    <property type="entry name" value="FCD"/>
    <property type="match status" value="1"/>
</dbReference>
<name>A0ABY4CDN3_9BACL</name>
<dbReference type="PANTHER" id="PTHR43537">
    <property type="entry name" value="TRANSCRIPTIONAL REGULATOR, GNTR FAMILY"/>
    <property type="match status" value="1"/>
</dbReference>
<evidence type="ECO:0000256" key="1">
    <source>
        <dbReference type="ARBA" id="ARBA00023015"/>
    </source>
</evidence>
<keyword evidence="6" id="KW-1185">Reference proteome</keyword>
<feature type="domain" description="HTH gntR-type" evidence="4">
    <location>
        <begin position="18"/>
        <end position="85"/>
    </location>
</feature>
<protein>
    <submittedName>
        <fullName evidence="5">GntR family transcriptional regulator</fullName>
    </submittedName>
</protein>
<accession>A0ABY4CDN3</accession>
<reference evidence="5" key="1">
    <citation type="submission" date="2021-12" db="EMBL/GenBank/DDBJ databases">
        <title>Alicyclobacillaceae gen. nov., sp. nov., isolated from chalcocite enrichment system.</title>
        <authorList>
            <person name="Jiang Z."/>
        </authorList>
    </citation>
    <scope>NUCLEOTIDE SEQUENCE</scope>
    <source>
        <strain evidence="5">MYW30-H2</strain>
    </source>
</reference>
<dbReference type="Pfam" id="PF00392">
    <property type="entry name" value="GntR"/>
    <property type="match status" value="1"/>
</dbReference>
<dbReference type="CDD" id="cd07377">
    <property type="entry name" value="WHTH_GntR"/>
    <property type="match status" value="1"/>
</dbReference>
<dbReference type="PANTHER" id="PTHR43537:SF24">
    <property type="entry name" value="GLUCONATE OPERON TRANSCRIPTIONAL REPRESSOR"/>
    <property type="match status" value="1"/>
</dbReference>
<evidence type="ECO:0000256" key="3">
    <source>
        <dbReference type="ARBA" id="ARBA00023163"/>
    </source>
</evidence>
<dbReference type="InterPro" id="IPR036388">
    <property type="entry name" value="WH-like_DNA-bd_sf"/>
</dbReference>
<sequence>MSDAFPLSPISARQELGKPLPEQIANFIAEKIFRGDYQPGERLKEEELANLFKTSRAPVRESLYLLQIDGLVERLPRRGTVVKEYTNKEIQELYEVRLGLEQLAIDKLAFSWNDDAHQQFLAILSEMKTALKDFDTISYASHNAKFHKLLFKLAGNEILSRLYQQLGNPLTALLHLSVYKQEHMESSYHEHEEIVRALHDKRFQLAKELISQNVNHGMNRAMQLRK</sequence>
<gene>
    <name evidence="5" type="ORF">LSG31_11835</name>
</gene>
<dbReference type="PROSITE" id="PS50949">
    <property type="entry name" value="HTH_GNTR"/>
    <property type="match status" value="1"/>
</dbReference>
<organism evidence="5 6">
    <name type="scientific">Fodinisporobacter ferrooxydans</name>
    <dbReference type="NCBI Taxonomy" id="2901836"/>
    <lineage>
        <taxon>Bacteria</taxon>
        <taxon>Bacillati</taxon>
        <taxon>Bacillota</taxon>
        <taxon>Bacilli</taxon>
        <taxon>Bacillales</taxon>
        <taxon>Alicyclobacillaceae</taxon>
        <taxon>Fodinisporobacter</taxon>
    </lineage>
</organism>
<keyword evidence="3" id="KW-0804">Transcription</keyword>
<dbReference type="InterPro" id="IPR011711">
    <property type="entry name" value="GntR_C"/>
</dbReference>
<dbReference type="SUPFAM" id="SSF46785">
    <property type="entry name" value="Winged helix' DNA-binding domain"/>
    <property type="match status" value="1"/>
</dbReference>